<organism evidence="1 2">
    <name type="scientific">Arcicella aurantiaca</name>
    <dbReference type="NCBI Taxonomy" id="591202"/>
    <lineage>
        <taxon>Bacteria</taxon>
        <taxon>Pseudomonadati</taxon>
        <taxon>Bacteroidota</taxon>
        <taxon>Cytophagia</taxon>
        <taxon>Cytophagales</taxon>
        <taxon>Flectobacillaceae</taxon>
        <taxon>Arcicella</taxon>
    </lineage>
</organism>
<keyword evidence="2" id="KW-1185">Reference proteome</keyword>
<dbReference type="EMBL" id="QGGO01000004">
    <property type="protein sequence ID" value="PWK28288.1"/>
    <property type="molecule type" value="Genomic_DNA"/>
</dbReference>
<dbReference type="Proteomes" id="UP000245489">
    <property type="component" value="Unassembled WGS sequence"/>
</dbReference>
<dbReference type="OrthoDB" id="1067077at2"/>
<gene>
    <name evidence="1" type="ORF">LV89_01071</name>
</gene>
<dbReference type="AlphaFoldDB" id="A0A316EF11"/>
<protein>
    <submittedName>
        <fullName evidence="1">Uncharacterized protein</fullName>
    </submittedName>
</protein>
<evidence type="ECO:0000313" key="2">
    <source>
        <dbReference type="Proteomes" id="UP000245489"/>
    </source>
</evidence>
<evidence type="ECO:0000313" key="1">
    <source>
        <dbReference type="EMBL" id="PWK28288.1"/>
    </source>
</evidence>
<comment type="caution">
    <text evidence="1">The sequence shown here is derived from an EMBL/GenBank/DDBJ whole genome shotgun (WGS) entry which is preliminary data.</text>
</comment>
<accession>A0A316EF11</accession>
<proteinExistence type="predicted"/>
<reference evidence="1 2" key="1">
    <citation type="submission" date="2018-05" db="EMBL/GenBank/DDBJ databases">
        <title>Genomic Encyclopedia of Archaeal and Bacterial Type Strains, Phase II (KMG-II): from individual species to whole genera.</title>
        <authorList>
            <person name="Goeker M."/>
        </authorList>
    </citation>
    <scope>NUCLEOTIDE SEQUENCE [LARGE SCALE GENOMIC DNA]</scope>
    <source>
        <strain evidence="1 2">DSM 22214</strain>
    </source>
</reference>
<name>A0A316EF11_9BACT</name>
<dbReference type="RefSeq" id="WP_109741843.1">
    <property type="nucleotide sequence ID" value="NZ_QGGO01000004.1"/>
</dbReference>
<sequence>MKIVHTFITGLYSFKYDEQETNELERLFDDWNDFEFLEEFFDNHKNDLKYFGLTVESAIEETINEANLLDKLLLDIAESNFQTLDAIFKPLNNLEFRAVILSKQKARRRWLRLYAIKIEPNYYVITGGAIKLTHTMQEREHTKNELLKLEKCRQYLQSEGIFDLDSFNELDI</sequence>